<proteinExistence type="predicted"/>
<organism evidence="1 2">
    <name type="scientific">Drosophila simulans</name>
    <name type="common">Fruit fly</name>
    <dbReference type="NCBI Taxonomy" id="7240"/>
    <lineage>
        <taxon>Eukaryota</taxon>
        <taxon>Metazoa</taxon>
        <taxon>Ecdysozoa</taxon>
        <taxon>Arthropoda</taxon>
        <taxon>Hexapoda</taxon>
        <taxon>Insecta</taxon>
        <taxon>Pterygota</taxon>
        <taxon>Neoptera</taxon>
        <taxon>Endopterygota</taxon>
        <taxon>Diptera</taxon>
        <taxon>Brachycera</taxon>
        <taxon>Muscomorpha</taxon>
        <taxon>Ephydroidea</taxon>
        <taxon>Drosophilidae</taxon>
        <taxon>Drosophila</taxon>
        <taxon>Sophophora</taxon>
    </lineage>
</organism>
<evidence type="ECO:0000313" key="2">
    <source>
        <dbReference type="Proteomes" id="UP000000304"/>
    </source>
</evidence>
<name>B4Q3G7_DROSI</name>
<dbReference type="Proteomes" id="UP000000304">
    <property type="component" value="Chromosome 2L"/>
</dbReference>
<accession>B4Q3G7</accession>
<dbReference type="EMBL" id="CM000361">
    <property type="protein sequence ID" value="EDX05648.1"/>
    <property type="molecule type" value="Genomic_DNA"/>
</dbReference>
<protein>
    <submittedName>
        <fullName evidence="1">GD24276</fullName>
    </submittedName>
</protein>
<reference evidence="1 2" key="1">
    <citation type="journal article" date="2007" name="Nature">
        <title>Evolution of genes and genomes on the Drosophila phylogeny.</title>
        <authorList>
            <consortium name="Drosophila 12 Genomes Consortium"/>
            <person name="Clark A.G."/>
            <person name="Eisen M.B."/>
            <person name="Smith D.R."/>
            <person name="Bergman C.M."/>
            <person name="Oliver B."/>
            <person name="Markow T.A."/>
            <person name="Kaufman T.C."/>
            <person name="Kellis M."/>
            <person name="Gelbart W."/>
            <person name="Iyer V.N."/>
            <person name="Pollard D.A."/>
            <person name="Sackton T.B."/>
            <person name="Larracuente A.M."/>
            <person name="Singh N.D."/>
            <person name="Abad J.P."/>
            <person name="Abt D.N."/>
            <person name="Adryan B."/>
            <person name="Aguade M."/>
            <person name="Akashi H."/>
            <person name="Anderson W.W."/>
            <person name="Aquadro C.F."/>
            <person name="Ardell D.H."/>
            <person name="Arguello R."/>
            <person name="Artieri C.G."/>
            <person name="Barbash D.A."/>
            <person name="Barker D."/>
            <person name="Barsanti P."/>
            <person name="Batterham P."/>
            <person name="Batzoglou S."/>
            <person name="Begun D."/>
            <person name="Bhutkar A."/>
            <person name="Blanco E."/>
            <person name="Bosak S.A."/>
            <person name="Bradley R.K."/>
            <person name="Brand A.D."/>
            <person name="Brent M.R."/>
            <person name="Brooks A.N."/>
            <person name="Brown R.H."/>
            <person name="Butlin R.K."/>
            <person name="Caggese C."/>
            <person name="Calvi B.R."/>
            <person name="Bernardo de Carvalho A."/>
            <person name="Caspi A."/>
            <person name="Castrezana S."/>
            <person name="Celniker S.E."/>
            <person name="Chang J.L."/>
            <person name="Chapple C."/>
            <person name="Chatterji S."/>
            <person name="Chinwalla A."/>
            <person name="Civetta A."/>
            <person name="Clifton S.W."/>
            <person name="Comeron J.M."/>
            <person name="Costello J.C."/>
            <person name="Coyne J.A."/>
            <person name="Daub J."/>
            <person name="David R.G."/>
            <person name="Delcher A.L."/>
            <person name="Delehaunty K."/>
            <person name="Do C.B."/>
            <person name="Ebling H."/>
            <person name="Edwards K."/>
            <person name="Eickbush T."/>
            <person name="Evans J.D."/>
            <person name="Filipski A."/>
            <person name="Findeiss S."/>
            <person name="Freyhult E."/>
            <person name="Fulton L."/>
            <person name="Fulton R."/>
            <person name="Garcia A.C."/>
            <person name="Gardiner A."/>
            <person name="Garfield D.A."/>
            <person name="Garvin B.E."/>
            <person name="Gibson G."/>
            <person name="Gilbert D."/>
            <person name="Gnerre S."/>
            <person name="Godfrey J."/>
            <person name="Good R."/>
            <person name="Gotea V."/>
            <person name="Gravely B."/>
            <person name="Greenberg A.J."/>
            <person name="Griffiths-Jones S."/>
            <person name="Gross S."/>
            <person name="Guigo R."/>
            <person name="Gustafson E.A."/>
            <person name="Haerty W."/>
            <person name="Hahn M.W."/>
            <person name="Halligan D.L."/>
            <person name="Halpern A.L."/>
            <person name="Halter G.M."/>
            <person name="Han M.V."/>
            <person name="Heger A."/>
            <person name="Hillier L."/>
            <person name="Hinrichs A.S."/>
            <person name="Holmes I."/>
            <person name="Hoskins R.A."/>
            <person name="Hubisz M.J."/>
            <person name="Hultmark D."/>
            <person name="Huntley M.A."/>
            <person name="Jaffe D.B."/>
            <person name="Jagadeeshan S."/>
            <person name="Jeck W.R."/>
            <person name="Johnson J."/>
            <person name="Jones C.D."/>
            <person name="Jordan W.C."/>
            <person name="Karpen G.H."/>
            <person name="Kataoka E."/>
            <person name="Keightley P.D."/>
            <person name="Kheradpour P."/>
            <person name="Kirkness E.F."/>
            <person name="Koerich L.B."/>
            <person name="Kristiansen K."/>
            <person name="Kudrna D."/>
            <person name="Kulathinal R.J."/>
            <person name="Kumar S."/>
            <person name="Kwok R."/>
            <person name="Lander E."/>
            <person name="Langley C.H."/>
            <person name="Lapoint R."/>
            <person name="Lazzaro B.P."/>
            <person name="Lee S.J."/>
            <person name="Levesque L."/>
            <person name="Li R."/>
            <person name="Lin C.F."/>
            <person name="Lin M.F."/>
            <person name="Lindblad-Toh K."/>
            <person name="Llopart A."/>
            <person name="Long M."/>
            <person name="Low L."/>
            <person name="Lozovsky E."/>
            <person name="Lu J."/>
            <person name="Luo M."/>
            <person name="Machado C.A."/>
            <person name="Makalowski W."/>
            <person name="Marzo M."/>
            <person name="Matsuda M."/>
            <person name="Matzkin L."/>
            <person name="McAllister B."/>
            <person name="McBride C.S."/>
            <person name="McKernan B."/>
            <person name="McKernan K."/>
            <person name="Mendez-Lago M."/>
            <person name="Minx P."/>
            <person name="Mollenhauer M.U."/>
            <person name="Montooth K."/>
            <person name="Mount S.M."/>
            <person name="Mu X."/>
            <person name="Myers E."/>
            <person name="Negre B."/>
            <person name="Newfeld S."/>
            <person name="Nielsen R."/>
            <person name="Noor M.A."/>
            <person name="O'Grady P."/>
            <person name="Pachter L."/>
            <person name="Papaceit M."/>
            <person name="Parisi M.J."/>
            <person name="Parisi M."/>
            <person name="Parts L."/>
            <person name="Pedersen J.S."/>
            <person name="Pesole G."/>
            <person name="Phillippy A.M."/>
            <person name="Ponting C.P."/>
            <person name="Pop M."/>
            <person name="Porcelli D."/>
            <person name="Powell J.R."/>
            <person name="Prohaska S."/>
            <person name="Pruitt K."/>
            <person name="Puig M."/>
            <person name="Quesneville H."/>
            <person name="Ram K.R."/>
            <person name="Rand D."/>
            <person name="Rasmussen M.D."/>
            <person name="Reed L.K."/>
            <person name="Reenan R."/>
            <person name="Reily A."/>
            <person name="Remington K.A."/>
            <person name="Rieger T.T."/>
            <person name="Ritchie M.G."/>
            <person name="Robin C."/>
            <person name="Rogers Y.H."/>
            <person name="Rohde C."/>
            <person name="Rozas J."/>
            <person name="Rubenfield M.J."/>
            <person name="Ruiz A."/>
            <person name="Russo S."/>
            <person name="Salzberg S.L."/>
            <person name="Sanchez-Gracia A."/>
            <person name="Saranga D.J."/>
            <person name="Sato H."/>
            <person name="Schaeffer S.W."/>
            <person name="Schatz M.C."/>
            <person name="Schlenke T."/>
            <person name="Schwartz R."/>
            <person name="Segarra C."/>
            <person name="Singh R.S."/>
            <person name="Sirot L."/>
            <person name="Sirota M."/>
            <person name="Sisneros N.B."/>
            <person name="Smith C.D."/>
            <person name="Smith T.F."/>
            <person name="Spieth J."/>
            <person name="Stage D.E."/>
            <person name="Stark A."/>
            <person name="Stephan W."/>
            <person name="Strausberg R.L."/>
            <person name="Strempel S."/>
            <person name="Sturgill D."/>
            <person name="Sutton G."/>
            <person name="Sutton G.G."/>
            <person name="Tao W."/>
            <person name="Teichmann S."/>
            <person name="Tobari Y.N."/>
            <person name="Tomimura Y."/>
            <person name="Tsolas J.M."/>
            <person name="Valente V.L."/>
            <person name="Venter E."/>
            <person name="Venter J.C."/>
            <person name="Vicario S."/>
            <person name="Vieira F.G."/>
            <person name="Vilella A.J."/>
            <person name="Villasante A."/>
            <person name="Walenz B."/>
            <person name="Wang J."/>
            <person name="Wasserman M."/>
            <person name="Watts T."/>
            <person name="Wilson D."/>
            <person name="Wilson R.K."/>
            <person name="Wing R.A."/>
            <person name="Wolfner M.F."/>
            <person name="Wong A."/>
            <person name="Wong G.K."/>
            <person name="Wu C.I."/>
            <person name="Wu G."/>
            <person name="Yamamoto D."/>
            <person name="Yang H.P."/>
            <person name="Yang S.P."/>
            <person name="Yorke J.A."/>
            <person name="Yoshida K."/>
            <person name="Zdobnov E."/>
            <person name="Zhang P."/>
            <person name="Zhang Y."/>
            <person name="Zimin A.V."/>
            <person name="Baldwin J."/>
            <person name="Abdouelleil A."/>
            <person name="Abdulkadir J."/>
            <person name="Abebe A."/>
            <person name="Abera B."/>
            <person name="Abreu J."/>
            <person name="Acer S.C."/>
            <person name="Aftuck L."/>
            <person name="Alexander A."/>
            <person name="An P."/>
            <person name="Anderson E."/>
            <person name="Anderson S."/>
            <person name="Arachi H."/>
            <person name="Azer M."/>
            <person name="Bachantsang P."/>
            <person name="Barry A."/>
            <person name="Bayul T."/>
            <person name="Berlin A."/>
            <person name="Bessette D."/>
            <person name="Bloom T."/>
            <person name="Blye J."/>
            <person name="Boguslavskiy L."/>
            <person name="Bonnet C."/>
            <person name="Boukhgalter B."/>
            <person name="Bourzgui I."/>
            <person name="Brown A."/>
            <person name="Cahill P."/>
            <person name="Channer S."/>
            <person name="Cheshatsang Y."/>
            <person name="Chuda L."/>
            <person name="Citroen M."/>
            <person name="Collymore A."/>
            <person name="Cooke P."/>
            <person name="Costello M."/>
            <person name="D'Aco K."/>
            <person name="Daza R."/>
            <person name="De Haan G."/>
            <person name="DeGray S."/>
            <person name="DeMaso C."/>
            <person name="Dhargay N."/>
            <person name="Dooley K."/>
            <person name="Dooley E."/>
            <person name="Doricent M."/>
            <person name="Dorje P."/>
            <person name="Dorjee K."/>
            <person name="Dupes A."/>
            <person name="Elong R."/>
            <person name="Falk J."/>
            <person name="Farina A."/>
            <person name="Faro S."/>
            <person name="Ferguson D."/>
            <person name="Fisher S."/>
            <person name="Foley C.D."/>
            <person name="Franke A."/>
            <person name="Friedrich D."/>
            <person name="Gadbois L."/>
            <person name="Gearin G."/>
            <person name="Gearin C.R."/>
            <person name="Giannoukos G."/>
            <person name="Goode T."/>
            <person name="Graham J."/>
            <person name="Grandbois E."/>
            <person name="Grewal S."/>
            <person name="Gyaltsen K."/>
            <person name="Hafez N."/>
            <person name="Hagos B."/>
            <person name="Hall J."/>
            <person name="Henson C."/>
            <person name="Hollinger A."/>
            <person name="Honan T."/>
            <person name="Huard M.D."/>
            <person name="Hughes L."/>
            <person name="Hurhula B."/>
            <person name="Husby M.E."/>
            <person name="Kamat A."/>
            <person name="Kanga B."/>
            <person name="Kashin S."/>
            <person name="Khazanovich D."/>
            <person name="Kisner P."/>
            <person name="Lance K."/>
            <person name="Lara M."/>
            <person name="Lee W."/>
            <person name="Lennon N."/>
            <person name="Letendre F."/>
            <person name="LeVine R."/>
            <person name="Lipovsky A."/>
            <person name="Liu X."/>
            <person name="Liu J."/>
            <person name="Liu S."/>
            <person name="Lokyitsang T."/>
            <person name="Lokyitsang Y."/>
            <person name="Lubonja R."/>
            <person name="Lui A."/>
            <person name="MacDonald P."/>
            <person name="Magnisalis V."/>
            <person name="Maru K."/>
            <person name="Matthews C."/>
            <person name="McCusker W."/>
            <person name="McDonough S."/>
            <person name="Mehta T."/>
            <person name="Meldrim J."/>
            <person name="Meneus L."/>
            <person name="Mihai O."/>
            <person name="Mihalev A."/>
            <person name="Mihova T."/>
            <person name="Mittelman R."/>
            <person name="Mlenga V."/>
            <person name="Montmayeur A."/>
            <person name="Mulrain L."/>
            <person name="Navidi A."/>
            <person name="Naylor J."/>
            <person name="Negash T."/>
            <person name="Nguyen T."/>
            <person name="Nguyen N."/>
            <person name="Nicol R."/>
            <person name="Norbu C."/>
            <person name="Norbu N."/>
            <person name="Novod N."/>
            <person name="O'Neill B."/>
            <person name="Osman S."/>
            <person name="Markiewicz E."/>
            <person name="Oyono O.L."/>
            <person name="Patti C."/>
            <person name="Phunkhang P."/>
            <person name="Pierre F."/>
            <person name="Priest M."/>
            <person name="Raghuraman S."/>
            <person name="Rege F."/>
            <person name="Reyes R."/>
            <person name="Rise C."/>
            <person name="Rogov P."/>
            <person name="Ross K."/>
            <person name="Ryan E."/>
            <person name="Settipalli S."/>
            <person name="Shea T."/>
            <person name="Sherpa N."/>
            <person name="Shi L."/>
            <person name="Shih D."/>
            <person name="Sparrow T."/>
            <person name="Spaulding J."/>
            <person name="Stalker J."/>
            <person name="Stange-Thomann N."/>
            <person name="Stavropoulos S."/>
            <person name="Stone C."/>
            <person name="Strader C."/>
            <person name="Tesfaye S."/>
            <person name="Thomson T."/>
            <person name="Thoulutsang Y."/>
            <person name="Thoulutsang D."/>
            <person name="Topham K."/>
            <person name="Topping I."/>
            <person name="Tsamla T."/>
            <person name="Vassiliev H."/>
            <person name="Vo A."/>
            <person name="Wangchuk T."/>
            <person name="Wangdi T."/>
            <person name="Weiand M."/>
            <person name="Wilkinson J."/>
            <person name="Wilson A."/>
            <person name="Yadav S."/>
            <person name="Young G."/>
            <person name="Yu Q."/>
            <person name="Zembek L."/>
            <person name="Zhong D."/>
            <person name="Zimmer A."/>
            <person name="Zwirko Z."/>
            <person name="Jaffe D.B."/>
            <person name="Alvarez P."/>
            <person name="Brockman W."/>
            <person name="Butler J."/>
            <person name="Chin C."/>
            <person name="Gnerre S."/>
            <person name="Grabherr M."/>
            <person name="Kleber M."/>
            <person name="Mauceli E."/>
            <person name="MacCallum I."/>
        </authorList>
    </citation>
    <scope>NUCLEOTIDE SEQUENCE [LARGE SCALE GENOMIC DNA]</scope>
    <source>
        <strain evidence="2">white501</strain>
    </source>
</reference>
<gene>
    <name evidence="1" type="primary">Dsim\GD24276</name>
    <name evidence="1" type="ORF">Dsim_GD24276</name>
</gene>
<evidence type="ECO:0000313" key="1">
    <source>
        <dbReference type="EMBL" id="EDX05648.1"/>
    </source>
</evidence>
<dbReference type="HOGENOM" id="CLU_1653979_0_0_1"/>
<sequence length="160" mass="18174">MSDELWRRLTEALHSQAADQQMIMRMLLTWLVVLVVLLTAGGGGGGALMTSSWQWLHPPTDSTFFLWHATDGTSTTPRDPWTLHSTGREGKKRNLEGDYWSWQMELLRVNRCAVCGDGLHLRGGVGCRYDYEEWPKEATINNGYPDSCRGDNSQRTTDRE</sequence>
<dbReference type="AlphaFoldDB" id="B4Q3G7"/>
<keyword evidence="2" id="KW-1185">Reference proteome</keyword>